<evidence type="ECO:0000313" key="2">
    <source>
        <dbReference type="Proteomes" id="UP001189624"/>
    </source>
</evidence>
<protein>
    <submittedName>
        <fullName evidence="1">Uncharacterized protein</fullName>
    </submittedName>
</protein>
<reference evidence="1" key="1">
    <citation type="submission" date="2023-10" db="EMBL/GenBank/DDBJ databases">
        <authorList>
            <person name="Domelevo Entfellner J.-B."/>
        </authorList>
    </citation>
    <scope>NUCLEOTIDE SEQUENCE</scope>
</reference>
<dbReference type="EMBL" id="OY731404">
    <property type="protein sequence ID" value="CAJ1967718.1"/>
    <property type="molecule type" value="Genomic_DNA"/>
</dbReference>
<sequence length="119" mass="13172">MLELTWKSNGRHGGVWERFIEAVFFTGLQEKFRRGCCGDGVNSPDEKVRDGFLFCFVIRSGVECGGSCVDSAVFEVGLVAVMIRNKCVARISFVFCKDKVGKLRKQITLALAESIAIES</sequence>
<dbReference type="Proteomes" id="UP001189624">
    <property type="component" value="Chromosome 7"/>
</dbReference>
<name>A0AA86T913_9FABA</name>
<proteinExistence type="predicted"/>
<dbReference type="AlphaFoldDB" id="A0AA86T913"/>
<accession>A0AA86T913</accession>
<dbReference type="Gramene" id="rna-AYBTSS11_LOCUS21331">
    <property type="protein sequence ID" value="CAJ1967718.1"/>
    <property type="gene ID" value="gene-AYBTSS11_LOCUS21331"/>
</dbReference>
<gene>
    <name evidence="1" type="ORF">AYBTSS11_LOCUS21331</name>
</gene>
<evidence type="ECO:0000313" key="1">
    <source>
        <dbReference type="EMBL" id="CAJ1967718.1"/>
    </source>
</evidence>
<keyword evidence="2" id="KW-1185">Reference proteome</keyword>
<organism evidence="1 2">
    <name type="scientific">Sphenostylis stenocarpa</name>
    <dbReference type="NCBI Taxonomy" id="92480"/>
    <lineage>
        <taxon>Eukaryota</taxon>
        <taxon>Viridiplantae</taxon>
        <taxon>Streptophyta</taxon>
        <taxon>Embryophyta</taxon>
        <taxon>Tracheophyta</taxon>
        <taxon>Spermatophyta</taxon>
        <taxon>Magnoliopsida</taxon>
        <taxon>eudicotyledons</taxon>
        <taxon>Gunneridae</taxon>
        <taxon>Pentapetalae</taxon>
        <taxon>rosids</taxon>
        <taxon>fabids</taxon>
        <taxon>Fabales</taxon>
        <taxon>Fabaceae</taxon>
        <taxon>Papilionoideae</taxon>
        <taxon>50 kb inversion clade</taxon>
        <taxon>NPAAA clade</taxon>
        <taxon>indigoferoid/millettioid clade</taxon>
        <taxon>Phaseoleae</taxon>
        <taxon>Sphenostylis</taxon>
    </lineage>
</organism>